<evidence type="ECO:0000313" key="3">
    <source>
        <dbReference type="Proteomes" id="UP000745663"/>
    </source>
</evidence>
<comment type="caution">
    <text evidence="2">The sequence shown here is derived from an EMBL/GenBank/DDBJ whole genome shotgun (WGS) entry which is preliminary data.</text>
</comment>
<proteinExistence type="predicted"/>
<evidence type="ECO:0000313" key="2">
    <source>
        <dbReference type="EMBL" id="MBM5457029.1"/>
    </source>
</evidence>
<protein>
    <submittedName>
        <fullName evidence="2">Uncharacterized protein</fullName>
    </submittedName>
</protein>
<reference evidence="2 3" key="1">
    <citation type="submission" date="2020-08" db="EMBL/GenBank/DDBJ databases">
        <title>Description of novel Pseudomonas species.</title>
        <authorList>
            <person name="Duman M."/>
            <person name="Mulet M."/>
            <person name="Altun S."/>
            <person name="Saticioglu I.B."/>
            <person name="Lalucat J."/>
            <person name="Garcia-Valdes E."/>
        </authorList>
    </citation>
    <scope>NUCLEOTIDE SEQUENCE [LARGE SCALE GENOMIC DNA]</scope>
    <source>
        <strain evidence="2 3">P66</strain>
    </source>
</reference>
<dbReference type="EMBL" id="JACOPV010000003">
    <property type="protein sequence ID" value="MBM5457029.1"/>
    <property type="molecule type" value="Genomic_DNA"/>
</dbReference>
<dbReference type="RefSeq" id="WP_203541529.1">
    <property type="nucleotide sequence ID" value="NZ_JADBHI010000001.1"/>
</dbReference>
<evidence type="ECO:0000256" key="1">
    <source>
        <dbReference type="SAM" id="MobiDB-lite"/>
    </source>
</evidence>
<gene>
    <name evidence="2" type="ORF">H8F21_05510</name>
</gene>
<feature type="region of interest" description="Disordered" evidence="1">
    <location>
        <begin position="34"/>
        <end position="58"/>
    </location>
</feature>
<keyword evidence="3" id="KW-1185">Reference proteome</keyword>
<dbReference type="Proteomes" id="UP000745663">
    <property type="component" value="Unassembled WGS sequence"/>
</dbReference>
<accession>A0ABS2BTR3</accession>
<sequence length="58" mass="6533">MFQRTKVAHNAMLNLDDLDTHQLKRLLQEYKDIAANGDAPEQAPEKTTAGQRERPAAD</sequence>
<name>A0ABS2BTR3_9PSED</name>
<organism evidence="2 3">
    <name type="scientific">Pseudomonas arcuscaelestis</name>
    <dbReference type="NCBI Taxonomy" id="2710591"/>
    <lineage>
        <taxon>Bacteria</taxon>
        <taxon>Pseudomonadati</taxon>
        <taxon>Pseudomonadota</taxon>
        <taxon>Gammaproteobacteria</taxon>
        <taxon>Pseudomonadales</taxon>
        <taxon>Pseudomonadaceae</taxon>
        <taxon>Pseudomonas</taxon>
    </lineage>
</organism>